<gene>
    <name evidence="3" type="ORF">MGWOODY_Mmi1280</name>
</gene>
<organism evidence="3">
    <name type="scientific">hydrothermal vent metagenome</name>
    <dbReference type="NCBI Taxonomy" id="652676"/>
    <lineage>
        <taxon>unclassified sequences</taxon>
        <taxon>metagenomes</taxon>
        <taxon>ecological metagenomes</taxon>
    </lineage>
</organism>
<dbReference type="GO" id="GO:0016491">
    <property type="term" value="F:oxidoreductase activity"/>
    <property type="evidence" value="ECO:0007669"/>
    <property type="project" value="UniProtKB-KW"/>
</dbReference>
<dbReference type="EMBL" id="FAXC01000050">
    <property type="protein sequence ID" value="CUV08376.1"/>
    <property type="molecule type" value="Genomic_DNA"/>
</dbReference>
<evidence type="ECO:0000256" key="1">
    <source>
        <dbReference type="ARBA" id="ARBA00023002"/>
    </source>
</evidence>
<reference evidence="3" key="1">
    <citation type="submission" date="2015-10" db="EMBL/GenBank/DDBJ databases">
        <authorList>
            <person name="Gilbert D.G."/>
        </authorList>
    </citation>
    <scope>NUCLEOTIDE SEQUENCE</scope>
</reference>
<protein>
    <submittedName>
        <fullName evidence="3">D-amino acid dehydrogenase small subunit</fullName>
        <ecNumber evidence="3">1.4.99.6</ecNumber>
    </submittedName>
</protein>
<keyword evidence="1 3" id="KW-0560">Oxidoreductase</keyword>
<dbReference type="InterPro" id="IPR006076">
    <property type="entry name" value="FAD-dep_OxRdtase"/>
</dbReference>
<dbReference type="Pfam" id="PF01266">
    <property type="entry name" value="DAO"/>
    <property type="match status" value="1"/>
</dbReference>
<dbReference type="AlphaFoldDB" id="A0A160VD87"/>
<evidence type="ECO:0000259" key="2">
    <source>
        <dbReference type="Pfam" id="PF01266"/>
    </source>
</evidence>
<dbReference type="PANTHER" id="PTHR13847">
    <property type="entry name" value="SARCOSINE DEHYDROGENASE-RELATED"/>
    <property type="match status" value="1"/>
</dbReference>
<dbReference type="SUPFAM" id="SSF54373">
    <property type="entry name" value="FAD-linked reductases, C-terminal domain"/>
    <property type="match status" value="1"/>
</dbReference>
<dbReference type="GO" id="GO:0005737">
    <property type="term" value="C:cytoplasm"/>
    <property type="evidence" value="ECO:0007669"/>
    <property type="project" value="TreeGrafter"/>
</dbReference>
<dbReference type="PROSITE" id="PS51257">
    <property type="entry name" value="PROKAR_LIPOPROTEIN"/>
    <property type="match status" value="1"/>
</dbReference>
<feature type="domain" description="FAD dependent oxidoreductase" evidence="2">
    <location>
        <begin position="5"/>
        <end position="397"/>
    </location>
</feature>
<name>A0A160VD87_9ZZZZ</name>
<dbReference type="Gene3D" id="3.50.50.60">
    <property type="entry name" value="FAD/NAD(P)-binding domain"/>
    <property type="match status" value="2"/>
</dbReference>
<dbReference type="PANTHER" id="PTHR13847:SF289">
    <property type="entry name" value="GLYCINE OXIDASE"/>
    <property type="match status" value="1"/>
</dbReference>
<dbReference type="Gene3D" id="3.30.9.10">
    <property type="entry name" value="D-Amino Acid Oxidase, subunit A, domain 2"/>
    <property type="match status" value="1"/>
</dbReference>
<accession>A0A160VD87</accession>
<dbReference type="EC" id="1.4.99.6" evidence="3"/>
<sequence length="416" mass="45100">MPKSDIIIIGGGAVGLSCAYYLNQAGYEVTVFDGDGPDKKASCSWGNSGMIVPSHIVPLAAPGVVKKGLKWLFDPESPFSIEFKPSIEMLSWLWKFRKAANPEHVKSGANMFRELSLSSRDLYLDLAKKMSFGLETKGILMLCNSNDALTEEYKISAMARNIGMEAVDLDPIGLQSIETGMELTVLGGVHYPLDCNINPVKYLEVLHDFLIDHGVKIFHNATVSGLTLGNGNIESIKVSGQSWSANHFVLAAGSLSSKLIQQVGIKMPLMAGKGYSITMEAPIKKPALPALLIEARIASTPMGTKWRFGGTMTVTDSNRKINQKKLNAMLKAVRNYYPEYDISWVGGIEPWVGLRPLSADGLPYIGAFSQCPNLIAATGHAMLGISLSPITGKLVCDIVSGNEPDSDMRMLSPNRF</sequence>
<dbReference type="InterPro" id="IPR036188">
    <property type="entry name" value="FAD/NAD-bd_sf"/>
</dbReference>
<evidence type="ECO:0000313" key="3">
    <source>
        <dbReference type="EMBL" id="CUV08376.1"/>
    </source>
</evidence>
<dbReference type="SUPFAM" id="SSF51905">
    <property type="entry name" value="FAD/NAD(P)-binding domain"/>
    <property type="match status" value="1"/>
</dbReference>
<proteinExistence type="predicted"/>